<name>A0A813ET28_POLGL</name>
<sequence length="86" mass="9536">MQSAPSSAPAWVRSRTSLPRHTGRTPTASKAPLGSRTQRRRLCTPGYRKGESEGRVQDRLPAAIRTGAVDEFCYFFKRDTGVQITV</sequence>
<evidence type="ECO:0000313" key="2">
    <source>
        <dbReference type="EMBL" id="CAE8602866.1"/>
    </source>
</evidence>
<evidence type="ECO:0000313" key="3">
    <source>
        <dbReference type="Proteomes" id="UP000654075"/>
    </source>
</evidence>
<dbReference type="EMBL" id="CAJNNV010014747">
    <property type="protein sequence ID" value="CAE8602866.1"/>
    <property type="molecule type" value="Genomic_DNA"/>
</dbReference>
<evidence type="ECO:0000256" key="1">
    <source>
        <dbReference type="SAM" id="MobiDB-lite"/>
    </source>
</evidence>
<organism evidence="2 3">
    <name type="scientific">Polarella glacialis</name>
    <name type="common">Dinoflagellate</name>
    <dbReference type="NCBI Taxonomy" id="89957"/>
    <lineage>
        <taxon>Eukaryota</taxon>
        <taxon>Sar</taxon>
        <taxon>Alveolata</taxon>
        <taxon>Dinophyceae</taxon>
        <taxon>Suessiales</taxon>
        <taxon>Suessiaceae</taxon>
        <taxon>Polarella</taxon>
    </lineage>
</organism>
<feature type="non-terminal residue" evidence="2">
    <location>
        <position position="1"/>
    </location>
</feature>
<feature type="compositionally biased region" description="Polar residues" evidence="1">
    <location>
        <begin position="14"/>
        <end position="28"/>
    </location>
</feature>
<feature type="region of interest" description="Disordered" evidence="1">
    <location>
        <begin position="1"/>
        <end position="55"/>
    </location>
</feature>
<gene>
    <name evidence="2" type="ORF">PGLA1383_LOCUS21099</name>
</gene>
<dbReference type="Proteomes" id="UP000654075">
    <property type="component" value="Unassembled WGS sequence"/>
</dbReference>
<keyword evidence="3" id="KW-1185">Reference proteome</keyword>
<protein>
    <submittedName>
        <fullName evidence="2">Uncharacterized protein</fullName>
    </submittedName>
</protein>
<dbReference type="AlphaFoldDB" id="A0A813ET28"/>
<reference evidence="2" key="1">
    <citation type="submission" date="2021-02" db="EMBL/GenBank/DDBJ databases">
        <authorList>
            <person name="Dougan E. K."/>
            <person name="Rhodes N."/>
            <person name="Thang M."/>
            <person name="Chan C."/>
        </authorList>
    </citation>
    <scope>NUCLEOTIDE SEQUENCE</scope>
</reference>
<accession>A0A813ET28</accession>
<comment type="caution">
    <text evidence="2">The sequence shown here is derived from an EMBL/GenBank/DDBJ whole genome shotgun (WGS) entry which is preliminary data.</text>
</comment>
<proteinExistence type="predicted"/>